<dbReference type="STRING" id="980561.A1359_20140"/>
<evidence type="ECO:0000313" key="1">
    <source>
        <dbReference type="EMBL" id="OAI20909.1"/>
    </source>
</evidence>
<dbReference type="EMBL" id="LUUI01000026">
    <property type="protein sequence ID" value="OAI20909.1"/>
    <property type="molecule type" value="Genomic_DNA"/>
</dbReference>
<proteinExistence type="predicted"/>
<comment type="caution">
    <text evidence="1">The sequence shown here is derived from an EMBL/GenBank/DDBJ whole genome shotgun (WGS) entry which is preliminary data.</text>
</comment>
<organism evidence="1 2">
    <name type="scientific">Methylomonas lenta</name>
    <dbReference type="NCBI Taxonomy" id="980561"/>
    <lineage>
        <taxon>Bacteria</taxon>
        <taxon>Pseudomonadati</taxon>
        <taxon>Pseudomonadota</taxon>
        <taxon>Gammaproteobacteria</taxon>
        <taxon>Methylococcales</taxon>
        <taxon>Methylococcaceae</taxon>
        <taxon>Methylomonas</taxon>
    </lineage>
</organism>
<keyword evidence="2" id="KW-1185">Reference proteome</keyword>
<dbReference type="AlphaFoldDB" id="A0A177NUI6"/>
<evidence type="ECO:0000313" key="2">
    <source>
        <dbReference type="Proteomes" id="UP000078476"/>
    </source>
</evidence>
<reference evidence="1 2" key="1">
    <citation type="submission" date="2016-03" db="EMBL/GenBank/DDBJ databases">
        <authorList>
            <person name="Ploux O."/>
        </authorList>
    </citation>
    <scope>NUCLEOTIDE SEQUENCE [LARGE SCALE GENOMIC DNA]</scope>
    <source>
        <strain evidence="1 2">R-45370</strain>
    </source>
</reference>
<sequence length="115" mass="13251">MVMKQRLCGGSSLSLPIQFVVTRRSVQKPLRWPVKHSIYFHKLLISFYCKSFTALNWIHVIGNSVAQQVESLLDVAKQQQTASGKLQISRHETAQIFQAFVYLYLKFPSFFVSDI</sequence>
<gene>
    <name evidence="1" type="ORF">A1359_20140</name>
</gene>
<name>A0A177NUI6_9GAMM</name>
<accession>A0A177NUI6</accession>
<dbReference type="Proteomes" id="UP000078476">
    <property type="component" value="Unassembled WGS sequence"/>
</dbReference>
<protein>
    <submittedName>
        <fullName evidence="1">Uncharacterized protein</fullName>
    </submittedName>
</protein>